<accession>A0AAD4WEU9</accession>
<proteinExistence type="predicted"/>
<comment type="caution">
    <text evidence="4">The sequence shown here is derived from an EMBL/GenBank/DDBJ whole genome shotgun (WGS) entry which is preliminary data.</text>
</comment>
<dbReference type="Gene3D" id="3.80.10.10">
    <property type="entry name" value="Ribonuclease Inhibitor"/>
    <property type="match status" value="1"/>
</dbReference>
<keyword evidence="1" id="KW-0677">Repeat</keyword>
<evidence type="ECO:0000259" key="3">
    <source>
        <dbReference type="Pfam" id="PF23598"/>
    </source>
</evidence>
<name>A0AAD4WEU9_PRUDU</name>
<dbReference type="PANTHER" id="PTHR36766:SF38">
    <property type="entry name" value="DISEASE RESISTANCE PROTEIN RGA3"/>
    <property type="match status" value="1"/>
</dbReference>
<sequence>MPLYPNLDELRLKKSSWKVLPSSFAPSYKLKYLMISGVEDIEYVPEEGIGNLTLLQKLSIEDCPNLASLPEGLCCLISLQELIIWYCPKLGSLPEGMGNLKSLQLLLISNCPNLASVPEGLRCLLSLKKLIIGSCPILKQRCQKETGEDWSKIAHIPDITIGAFF</sequence>
<evidence type="ECO:0000256" key="1">
    <source>
        <dbReference type="ARBA" id="ARBA00022737"/>
    </source>
</evidence>
<organism evidence="4 5">
    <name type="scientific">Prunus dulcis</name>
    <name type="common">Almond</name>
    <name type="synonym">Amygdalus dulcis</name>
    <dbReference type="NCBI Taxonomy" id="3755"/>
    <lineage>
        <taxon>Eukaryota</taxon>
        <taxon>Viridiplantae</taxon>
        <taxon>Streptophyta</taxon>
        <taxon>Embryophyta</taxon>
        <taxon>Tracheophyta</taxon>
        <taxon>Spermatophyta</taxon>
        <taxon>Magnoliopsida</taxon>
        <taxon>eudicotyledons</taxon>
        <taxon>Gunneridae</taxon>
        <taxon>Pentapetalae</taxon>
        <taxon>rosids</taxon>
        <taxon>fabids</taxon>
        <taxon>Rosales</taxon>
        <taxon>Rosaceae</taxon>
        <taxon>Amygdaloideae</taxon>
        <taxon>Amygdaleae</taxon>
        <taxon>Prunus</taxon>
    </lineage>
</organism>
<evidence type="ECO:0000313" key="5">
    <source>
        <dbReference type="Proteomes" id="UP001054821"/>
    </source>
</evidence>
<evidence type="ECO:0000256" key="2">
    <source>
        <dbReference type="ARBA" id="ARBA00022821"/>
    </source>
</evidence>
<keyword evidence="5" id="KW-1185">Reference proteome</keyword>
<evidence type="ECO:0000313" key="4">
    <source>
        <dbReference type="EMBL" id="KAI5341816.1"/>
    </source>
</evidence>
<protein>
    <recommendedName>
        <fullName evidence="3">Disease resistance R13L4/SHOC-2-like LRR domain-containing protein</fullName>
    </recommendedName>
</protein>
<dbReference type="Proteomes" id="UP001054821">
    <property type="component" value="Chromosome 2"/>
</dbReference>
<feature type="domain" description="Disease resistance R13L4/SHOC-2-like LRR" evidence="3">
    <location>
        <begin position="28"/>
        <end position="159"/>
    </location>
</feature>
<dbReference type="InterPro" id="IPR055414">
    <property type="entry name" value="LRR_R13L4/SHOC2-like"/>
</dbReference>
<dbReference type="Pfam" id="PF23598">
    <property type="entry name" value="LRR_14"/>
    <property type="match status" value="1"/>
</dbReference>
<dbReference type="GO" id="GO:0006952">
    <property type="term" value="P:defense response"/>
    <property type="evidence" value="ECO:0007669"/>
    <property type="project" value="UniProtKB-KW"/>
</dbReference>
<dbReference type="PANTHER" id="PTHR36766">
    <property type="entry name" value="PLANT BROAD-SPECTRUM MILDEW RESISTANCE PROTEIN RPW8"/>
    <property type="match status" value="1"/>
</dbReference>
<dbReference type="SUPFAM" id="SSF52058">
    <property type="entry name" value="L domain-like"/>
    <property type="match status" value="1"/>
</dbReference>
<dbReference type="EMBL" id="JAJFAZ020000002">
    <property type="protein sequence ID" value="KAI5341816.1"/>
    <property type="molecule type" value="Genomic_DNA"/>
</dbReference>
<gene>
    <name evidence="4" type="ORF">L3X38_009691</name>
</gene>
<keyword evidence="2" id="KW-0611">Plant defense</keyword>
<dbReference type="AlphaFoldDB" id="A0AAD4WEU9"/>
<reference evidence="4 5" key="1">
    <citation type="journal article" date="2022" name="G3 (Bethesda)">
        <title>Whole-genome sequence and methylome profiling of the almond [Prunus dulcis (Mill.) D.A. Webb] cultivar 'Nonpareil'.</title>
        <authorList>
            <person name="D'Amico-Willman K.M."/>
            <person name="Ouma W.Z."/>
            <person name="Meulia T."/>
            <person name="Sideli G.M."/>
            <person name="Gradziel T.M."/>
            <person name="Fresnedo-Ramirez J."/>
        </authorList>
    </citation>
    <scope>NUCLEOTIDE SEQUENCE [LARGE SCALE GENOMIC DNA]</scope>
    <source>
        <strain evidence="4">Clone GOH B32 T37-40</strain>
    </source>
</reference>
<dbReference type="InterPro" id="IPR032675">
    <property type="entry name" value="LRR_dom_sf"/>
</dbReference>